<dbReference type="InterPro" id="IPR052896">
    <property type="entry name" value="GGT-like_enzyme"/>
</dbReference>
<dbReference type="UniPathway" id="UPA00204"/>
<comment type="caution">
    <text evidence="6">The sequence shown here is derived from an EMBL/GenBank/DDBJ whole genome shotgun (WGS) entry which is preliminary data.</text>
</comment>
<organism evidence="6 7">
    <name type="scientific">Salibacterium salarium</name>
    <dbReference type="NCBI Taxonomy" id="284579"/>
    <lineage>
        <taxon>Bacteria</taxon>
        <taxon>Bacillati</taxon>
        <taxon>Bacillota</taxon>
        <taxon>Bacilli</taxon>
        <taxon>Bacillales</taxon>
        <taxon>Bacillaceae</taxon>
    </lineage>
</organism>
<dbReference type="RefSeq" id="WP_125556910.1">
    <property type="nucleotide sequence ID" value="NZ_RBVX01000015.1"/>
</dbReference>
<reference evidence="6 7" key="1">
    <citation type="submission" date="2018-10" db="EMBL/GenBank/DDBJ databases">
        <title>Draft genome sequence of Bacillus salarius IM0101, isolated from a hypersaline soil in Inner Mongolia, China.</title>
        <authorList>
            <person name="Yamprayoonswat W."/>
            <person name="Boonvisut S."/>
            <person name="Jumpathong W."/>
            <person name="Sittihan S."/>
            <person name="Ruangsuj P."/>
            <person name="Wanthongcharoen S."/>
            <person name="Thongpramul N."/>
            <person name="Pimmason S."/>
            <person name="Yu B."/>
            <person name="Yasawong M."/>
        </authorList>
    </citation>
    <scope>NUCLEOTIDE SEQUENCE [LARGE SCALE GENOMIC DNA]</scope>
    <source>
        <strain evidence="6 7">IM0101</strain>
    </source>
</reference>
<dbReference type="GO" id="GO:0006750">
    <property type="term" value="P:glutathione biosynthetic process"/>
    <property type="evidence" value="ECO:0007669"/>
    <property type="project" value="UniProtKB-KW"/>
</dbReference>
<dbReference type="PANTHER" id="PTHR43881">
    <property type="entry name" value="GAMMA-GLUTAMYLTRANSPEPTIDASE (AFU_ORTHOLOGUE AFUA_4G13580)"/>
    <property type="match status" value="1"/>
</dbReference>
<dbReference type="Gene3D" id="3.60.20.40">
    <property type="match status" value="1"/>
</dbReference>
<dbReference type="EC" id="3.4.19.13" evidence="5"/>
<dbReference type="AlphaFoldDB" id="A0A428N266"/>
<dbReference type="PANTHER" id="PTHR43881:SF1">
    <property type="entry name" value="GAMMA-GLUTAMYLTRANSPEPTIDASE (AFU_ORTHOLOGUE AFUA_4G13580)"/>
    <property type="match status" value="1"/>
</dbReference>
<dbReference type="PRINTS" id="PR01210">
    <property type="entry name" value="GGTRANSPTASE"/>
</dbReference>
<evidence type="ECO:0000256" key="5">
    <source>
        <dbReference type="RuleBase" id="RU368036"/>
    </source>
</evidence>
<dbReference type="InterPro" id="IPR029055">
    <property type="entry name" value="Ntn_hydrolases_N"/>
</dbReference>
<protein>
    <recommendedName>
        <fullName evidence="5">Glutathione hydrolase proenzyme</fullName>
        <ecNumber evidence="5">2.3.2.2</ecNumber>
        <ecNumber evidence="5">3.4.19.13</ecNumber>
    </recommendedName>
    <component>
        <recommendedName>
            <fullName evidence="5">Glutathione hydrolase large chain</fullName>
        </recommendedName>
    </component>
    <component>
        <recommendedName>
            <fullName evidence="5">Glutathione hydrolase small chain</fullName>
        </recommendedName>
    </component>
</protein>
<keyword evidence="7" id="KW-1185">Reference proteome</keyword>
<comment type="catalytic activity">
    <reaction evidence="1 5">
        <text>an S-substituted glutathione + H2O = an S-substituted L-cysteinylglycine + L-glutamate</text>
        <dbReference type="Rhea" id="RHEA:59468"/>
        <dbReference type="ChEBI" id="CHEBI:15377"/>
        <dbReference type="ChEBI" id="CHEBI:29985"/>
        <dbReference type="ChEBI" id="CHEBI:90779"/>
        <dbReference type="ChEBI" id="CHEBI:143103"/>
        <dbReference type="EC" id="3.4.19.13"/>
    </reaction>
</comment>
<dbReference type="InterPro" id="IPR000101">
    <property type="entry name" value="GGT_peptidase"/>
</dbReference>
<dbReference type="GO" id="GO:0006751">
    <property type="term" value="P:glutathione catabolic process"/>
    <property type="evidence" value="ECO:0007669"/>
    <property type="project" value="UniProtKB-UniRule"/>
</dbReference>
<dbReference type="NCBIfam" id="TIGR00066">
    <property type="entry name" value="g_glut_trans"/>
    <property type="match status" value="1"/>
</dbReference>
<dbReference type="OrthoDB" id="9781342at2"/>
<evidence type="ECO:0000256" key="1">
    <source>
        <dbReference type="ARBA" id="ARBA00001049"/>
    </source>
</evidence>
<evidence type="ECO:0000256" key="2">
    <source>
        <dbReference type="ARBA" id="ARBA00001089"/>
    </source>
</evidence>
<comment type="PTM">
    <text evidence="5">Cleaved by autocatalysis into a large and a small subunit.</text>
</comment>
<dbReference type="Pfam" id="PF01019">
    <property type="entry name" value="G_glu_transpept"/>
    <property type="match status" value="1"/>
</dbReference>
<dbReference type="GO" id="GO:0036374">
    <property type="term" value="F:glutathione hydrolase activity"/>
    <property type="evidence" value="ECO:0007669"/>
    <property type="project" value="UniProtKB-UniRule"/>
</dbReference>
<keyword evidence="5" id="KW-0865">Zymogen</keyword>
<dbReference type="InterPro" id="IPR043137">
    <property type="entry name" value="GGT_ssub_C"/>
</dbReference>
<evidence type="ECO:0000256" key="4">
    <source>
        <dbReference type="PIRSR" id="PIRSR600101-1"/>
    </source>
</evidence>
<comment type="subunit">
    <text evidence="5">This enzyme consists of two polypeptide chains, which are synthesized in precursor form from a single polypeptide.</text>
</comment>
<gene>
    <name evidence="6" type="primary">ggt</name>
    <name evidence="6" type="ORF">D7Z54_16150</name>
</gene>
<keyword evidence="5 6" id="KW-0808">Transferase</keyword>
<evidence type="ECO:0000256" key="3">
    <source>
        <dbReference type="ARBA" id="ARBA00047417"/>
    </source>
</evidence>
<keyword evidence="5" id="KW-0317">Glutathione biosynthesis</keyword>
<keyword evidence="5 6" id="KW-0012">Acyltransferase</keyword>
<dbReference type="Gene3D" id="1.10.246.230">
    <property type="match status" value="1"/>
</dbReference>
<feature type="active site" description="Nucleophile" evidence="4">
    <location>
        <position position="355"/>
    </location>
</feature>
<accession>A0A428N266</accession>
<evidence type="ECO:0000313" key="6">
    <source>
        <dbReference type="EMBL" id="RSL32436.1"/>
    </source>
</evidence>
<dbReference type="Proteomes" id="UP000275076">
    <property type="component" value="Unassembled WGS sequence"/>
</dbReference>
<comment type="catalytic activity">
    <reaction evidence="3 5">
        <text>an N-terminal (5-L-glutamyl)-[peptide] + an alpha-amino acid = 5-L-glutamyl amino acid + an N-terminal L-alpha-aminoacyl-[peptide]</text>
        <dbReference type="Rhea" id="RHEA:23904"/>
        <dbReference type="Rhea" id="RHEA-COMP:9780"/>
        <dbReference type="Rhea" id="RHEA-COMP:9795"/>
        <dbReference type="ChEBI" id="CHEBI:77644"/>
        <dbReference type="ChEBI" id="CHEBI:78597"/>
        <dbReference type="ChEBI" id="CHEBI:78599"/>
        <dbReference type="ChEBI" id="CHEBI:78608"/>
        <dbReference type="EC" id="2.3.2.2"/>
    </reaction>
</comment>
<dbReference type="SUPFAM" id="SSF56235">
    <property type="entry name" value="N-terminal nucleophile aminohydrolases (Ntn hydrolases)"/>
    <property type="match status" value="1"/>
</dbReference>
<sequence length="536" mass="58872">MKEHLSTYPYASKRTATFGKKGMVATSQPLASQAGLDMLKKGGNAVDAAIATAACLTVVEPSSNGIGGDAFALVWINNSLYGLNASGPAPNALSAEEVKRQGYNDIPTRGFTPVTVPGAPSAWVSLSERFGCLPFEELLEPAITYAREGYPLSPVLARNWNKTMQELKNTLSGEQYNAFFETFAPKGKIPSTGEMWKSEAFAQTLEKIASSKGDAFYQGEIAEKIDAFSQQYGGYIRKEDLARYAPEWVTPVQTSYKGYNIWETPPNGQGLVALMALNLLNKNTFHEKEQLDTYHQQIEAMKLAFADGEKYITDPRKMTVKAEELLSESYAEKRRACIGSEAREPDAGEPQHSGTVYLATADDQGNMVSFIQSNYYNFGSGLLVPGTGVLLQNRGNNFSLDSNHVNFLKPNKKTYHTIIPGFITKGDQPIGPLGVMGFFMQPQGHVQVAMNMIDFHLNPQAALDAPRWQWMGNQTIRIEQSVSPHIIEGLAQKGHRVEISIDSNEMGRGQVIWRDPDSNVLYGGTEPRTDGSVAAW</sequence>
<comment type="similarity">
    <text evidence="5">Belongs to the gamma-glutamyltransferase family.</text>
</comment>
<proteinExistence type="inferred from homology"/>
<comment type="pathway">
    <text evidence="5">Sulfur metabolism; glutathione metabolism.</text>
</comment>
<dbReference type="EMBL" id="RBVX01000015">
    <property type="protein sequence ID" value="RSL32436.1"/>
    <property type="molecule type" value="Genomic_DNA"/>
</dbReference>
<dbReference type="EC" id="2.3.2.2" evidence="5"/>
<dbReference type="GO" id="GO:0103068">
    <property type="term" value="F:leukotriene C4 gamma-glutamyl transferase activity"/>
    <property type="evidence" value="ECO:0007669"/>
    <property type="project" value="UniProtKB-EC"/>
</dbReference>
<keyword evidence="5" id="KW-0378">Hydrolase</keyword>
<comment type="catalytic activity">
    <reaction evidence="2 5">
        <text>glutathione + H2O = L-cysteinylglycine + L-glutamate</text>
        <dbReference type="Rhea" id="RHEA:28807"/>
        <dbReference type="ChEBI" id="CHEBI:15377"/>
        <dbReference type="ChEBI" id="CHEBI:29985"/>
        <dbReference type="ChEBI" id="CHEBI:57925"/>
        <dbReference type="ChEBI" id="CHEBI:61694"/>
        <dbReference type="EC" id="3.4.19.13"/>
    </reaction>
</comment>
<evidence type="ECO:0000313" key="7">
    <source>
        <dbReference type="Proteomes" id="UP000275076"/>
    </source>
</evidence>
<name>A0A428N266_9BACI</name>